<keyword evidence="7" id="KW-1185">Reference proteome</keyword>
<dbReference type="InterPro" id="IPR050490">
    <property type="entry name" value="Bact_solute-bd_prot1"/>
</dbReference>
<keyword evidence="3" id="KW-0472">Membrane</keyword>
<dbReference type="Pfam" id="PF01547">
    <property type="entry name" value="SBP_bac_1"/>
    <property type="match status" value="1"/>
</dbReference>
<proteinExistence type="predicted"/>
<evidence type="ECO:0000256" key="1">
    <source>
        <dbReference type="ARBA" id="ARBA00022475"/>
    </source>
</evidence>
<organism evidence="6 7">
    <name type="scientific">Paenibacillus baimaensis</name>
    <dbReference type="NCBI Taxonomy" id="2982185"/>
    <lineage>
        <taxon>Bacteria</taxon>
        <taxon>Bacillati</taxon>
        <taxon>Bacillota</taxon>
        <taxon>Bacilli</taxon>
        <taxon>Bacillales</taxon>
        <taxon>Paenibacillaceae</taxon>
        <taxon>Paenibacillus</taxon>
    </lineage>
</organism>
<keyword evidence="4" id="KW-0564">Palmitate</keyword>
<accession>A0ABT2UC72</accession>
<dbReference type="PANTHER" id="PTHR43649:SF33">
    <property type="entry name" value="POLYGALACTURONAN_RHAMNOGALACTURONAN-BINDING PROTEIN YTCQ"/>
    <property type="match status" value="1"/>
</dbReference>
<evidence type="ECO:0000256" key="5">
    <source>
        <dbReference type="ARBA" id="ARBA00023288"/>
    </source>
</evidence>
<dbReference type="Gene3D" id="3.40.190.10">
    <property type="entry name" value="Periplasmic binding protein-like II"/>
    <property type="match status" value="2"/>
</dbReference>
<dbReference type="PANTHER" id="PTHR43649">
    <property type="entry name" value="ARABINOSE-BINDING PROTEIN-RELATED"/>
    <property type="match status" value="1"/>
</dbReference>
<name>A0ABT2UC72_9BACL</name>
<protein>
    <submittedName>
        <fullName evidence="6">Extracellular solute-binding protein</fullName>
    </submittedName>
</protein>
<dbReference type="EMBL" id="JAOQIO010000022">
    <property type="protein sequence ID" value="MCU6792233.1"/>
    <property type="molecule type" value="Genomic_DNA"/>
</dbReference>
<dbReference type="SUPFAM" id="SSF53850">
    <property type="entry name" value="Periplasmic binding protein-like II"/>
    <property type="match status" value="1"/>
</dbReference>
<dbReference type="RefSeq" id="WP_262683628.1">
    <property type="nucleotide sequence ID" value="NZ_JAOQIO010000022.1"/>
</dbReference>
<gene>
    <name evidence="6" type="ORF">OB236_08845</name>
</gene>
<dbReference type="InterPro" id="IPR006059">
    <property type="entry name" value="SBP"/>
</dbReference>
<keyword evidence="1" id="KW-1003">Cell membrane</keyword>
<keyword evidence="5" id="KW-0449">Lipoprotein</keyword>
<comment type="caution">
    <text evidence="6">The sequence shown here is derived from an EMBL/GenBank/DDBJ whole genome shotgun (WGS) entry which is preliminary data.</text>
</comment>
<evidence type="ECO:0000313" key="6">
    <source>
        <dbReference type="EMBL" id="MCU6792233.1"/>
    </source>
</evidence>
<reference evidence="6 7" key="1">
    <citation type="submission" date="2022-09" db="EMBL/GenBank/DDBJ databases">
        <authorList>
            <person name="Han X.L."/>
            <person name="Wang Q."/>
            <person name="Lu T."/>
        </authorList>
    </citation>
    <scope>NUCLEOTIDE SEQUENCE [LARGE SCALE GENOMIC DNA]</scope>
    <source>
        <strain evidence="6 7">WQ 127069</strain>
    </source>
</reference>
<evidence type="ECO:0000256" key="3">
    <source>
        <dbReference type="ARBA" id="ARBA00023136"/>
    </source>
</evidence>
<evidence type="ECO:0000256" key="4">
    <source>
        <dbReference type="ARBA" id="ARBA00023139"/>
    </source>
</evidence>
<evidence type="ECO:0000256" key="2">
    <source>
        <dbReference type="ARBA" id="ARBA00022729"/>
    </source>
</evidence>
<sequence length="506" mass="56886">MGKYSKRLHTSVTGASAIMIALSGCSSAVKPEAAAATATADNPVSVNYMFDFNVDLTEGTLLKNKYVDFLQKKTGVKVVMDAPSSAGYNDKLNIMMASGSPPDAFMTSTRDTILKFASQGLLTDLSPYINDAAKYPNIAKFMKKEAFLPVTQDGKIYAFPYSRFDALTQTVYINKLWMEKLNLKTPKTIEDFYQVGKAFTEQDPDGNGKNDTFGFLSISGLTYIGQLFSASMDANFYKIIDGKVTPPEITNEYKEYLKFMRKLVKDKLLDPEFVTTTTQIYMDKLKTGKYGITSNFWHANQFPGYEDGTVDKVWEAMDLPVKMDGSPAKFSYNSINRHYIGIPASSKNTEALMKFFDWVCSDEGKKWLYLGVEGDEYKMTDGKPEILKQKHSLHWGFSMINPGQYDDEVKSYLGLVYPKASIDRLDNAIKNGALDQLQAALPYYPELSSFSLTKISDEYKVKAVLGNSDIDSTWDDYVKSWRSAGGDKAIQFWTDWYNKEGKNLIK</sequence>
<dbReference type="Proteomes" id="UP001652445">
    <property type="component" value="Unassembled WGS sequence"/>
</dbReference>
<keyword evidence="2" id="KW-0732">Signal</keyword>
<dbReference type="PROSITE" id="PS51257">
    <property type="entry name" value="PROKAR_LIPOPROTEIN"/>
    <property type="match status" value="1"/>
</dbReference>
<evidence type="ECO:0000313" key="7">
    <source>
        <dbReference type="Proteomes" id="UP001652445"/>
    </source>
</evidence>